<dbReference type="InterPro" id="IPR052553">
    <property type="entry name" value="CbiG_hydrolase"/>
</dbReference>
<dbReference type="InterPro" id="IPR038029">
    <property type="entry name" value="GbiG_N_sf"/>
</dbReference>
<dbReference type="Gene3D" id="3.40.50.11220">
    <property type="match status" value="1"/>
</dbReference>
<dbReference type="GO" id="GO:0009236">
    <property type="term" value="P:cobalamin biosynthetic process"/>
    <property type="evidence" value="ECO:0007669"/>
    <property type="project" value="InterPro"/>
</dbReference>
<evidence type="ECO:0000313" key="5">
    <source>
        <dbReference type="Proteomes" id="UP000266016"/>
    </source>
</evidence>
<feature type="domain" description="Cobalamin biosynthesis central region" evidence="3">
    <location>
        <begin position="155"/>
        <end position="239"/>
    </location>
</feature>
<dbReference type="SUPFAM" id="SSF159664">
    <property type="entry name" value="CobE/GbiG C-terminal domain-like"/>
    <property type="match status" value="1"/>
</dbReference>
<organism evidence="4 5">
    <name type="scientific">Peribacillus asahii</name>
    <dbReference type="NCBI Taxonomy" id="228899"/>
    <lineage>
        <taxon>Bacteria</taxon>
        <taxon>Bacillati</taxon>
        <taxon>Bacillota</taxon>
        <taxon>Bacilli</taxon>
        <taxon>Bacillales</taxon>
        <taxon>Bacillaceae</taxon>
        <taxon>Peribacillus</taxon>
    </lineage>
</organism>
<evidence type="ECO:0000259" key="2">
    <source>
        <dbReference type="Pfam" id="PF11760"/>
    </source>
</evidence>
<dbReference type="Pfam" id="PF11760">
    <property type="entry name" value="CbiG_N"/>
    <property type="match status" value="1"/>
</dbReference>
<dbReference type="InterPro" id="IPR002750">
    <property type="entry name" value="CobE/GbiG_C"/>
</dbReference>
<keyword evidence="5" id="KW-1185">Reference proteome</keyword>
<dbReference type="PANTHER" id="PTHR37477:SF1">
    <property type="entry name" value="COBALT-PRECORRIN-5A HYDROLASE"/>
    <property type="match status" value="1"/>
</dbReference>
<proteinExistence type="predicted"/>
<dbReference type="EMBL" id="QWVS01000012">
    <property type="protein sequence ID" value="RID87465.1"/>
    <property type="molecule type" value="Genomic_DNA"/>
</dbReference>
<dbReference type="SUPFAM" id="SSF159672">
    <property type="entry name" value="CbiG N-terminal domain-like"/>
    <property type="match status" value="1"/>
</dbReference>
<protein>
    <submittedName>
        <fullName evidence="4">Cobalamin biosynthesis protein CbiG</fullName>
    </submittedName>
</protein>
<gene>
    <name evidence="4" type="ORF">D1953_06065</name>
</gene>
<dbReference type="Pfam" id="PF01890">
    <property type="entry name" value="CbiG_C"/>
    <property type="match status" value="1"/>
</dbReference>
<dbReference type="InterPro" id="IPR021744">
    <property type="entry name" value="CbiG_N"/>
</dbReference>
<accession>A0A398BBN9</accession>
<sequence>MIELQEGIQPSVVQKNSYAIVAITKHGVEISRRLHTMFANSDLYYMSKFEKGDEEQKHIQLFSGSVRMLLPTLFKQYKGIIMIISLGAVVRMIAPILQDKKTDPAVVVIDDRGENVISVLSGHLGGANELTREVAATLDARAIITTASDVQKTIPVDLFGSRFGWVWDSAEKLTPVSASVVNEEHVAIVQESGERNWWMHDAPIPESIISYPSIAEAIEAKPKAALIVTHRLLTKEEEVILENGIVFRPKTVVIGMGCNRGTSAEEIEQVIVDTLAELHISIKSVKALCTIDLKKDEAGLLEVVEKYGWEFVYYPPVELNTVTIEAPSDTVFKYTGAYGVSEPAVRLYSGAEQLELVKKKSGNVTISVGVIPF</sequence>
<dbReference type="InterPro" id="IPR021745">
    <property type="entry name" value="CbiG_mid"/>
</dbReference>
<feature type="domain" description="Cobalamin synthesis G N-terminal" evidence="2">
    <location>
        <begin position="70"/>
        <end position="149"/>
    </location>
</feature>
<dbReference type="AlphaFoldDB" id="A0A398BBN9"/>
<reference evidence="4 5" key="1">
    <citation type="submission" date="2018-08" db="EMBL/GenBank/DDBJ databases">
        <title>Bacillus jemisoniae sp. nov., Bacillus chryseoplanitiae sp. nov., Bacillus resnikiae sp. nov., and Bacillus frankliniae sp. nov., isolated from Viking spacecraft and associated surfaces.</title>
        <authorList>
            <person name="Seuylemezian A."/>
            <person name="Vaishampayan P."/>
        </authorList>
    </citation>
    <scope>NUCLEOTIDE SEQUENCE [LARGE SCALE GENOMIC DNA]</scope>
    <source>
        <strain evidence="4 5">MA001</strain>
    </source>
</reference>
<dbReference type="Gene3D" id="3.30.420.180">
    <property type="entry name" value="CobE/GbiG C-terminal domain"/>
    <property type="match status" value="1"/>
</dbReference>
<dbReference type="Proteomes" id="UP000266016">
    <property type="component" value="Unassembled WGS sequence"/>
</dbReference>
<dbReference type="PANTHER" id="PTHR37477">
    <property type="entry name" value="COBALT-PRECORRIN-5A HYDROLASE"/>
    <property type="match status" value="1"/>
</dbReference>
<evidence type="ECO:0000259" key="1">
    <source>
        <dbReference type="Pfam" id="PF01890"/>
    </source>
</evidence>
<name>A0A398BBN9_9BACI</name>
<feature type="domain" description="CobE/GbiG C-terminal" evidence="1">
    <location>
        <begin position="252"/>
        <end position="368"/>
    </location>
</feature>
<comment type="caution">
    <text evidence="4">The sequence shown here is derived from an EMBL/GenBank/DDBJ whole genome shotgun (WGS) entry which is preliminary data.</text>
</comment>
<dbReference type="InterPro" id="IPR036518">
    <property type="entry name" value="CobE/GbiG_C_sf"/>
</dbReference>
<evidence type="ECO:0000259" key="3">
    <source>
        <dbReference type="Pfam" id="PF11761"/>
    </source>
</evidence>
<evidence type="ECO:0000313" key="4">
    <source>
        <dbReference type="EMBL" id="RID87465.1"/>
    </source>
</evidence>
<dbReference type="Pfam" id="PF11761">
    <property type="entry name" value="CbiG_mid"/>
    <property type="match status" value="1"/>
</dbReference>